<sequence>MLEVETLPPYLYLMSQDMRFYTSDSMIISPFFVVDEKITTQGFSELCEYVQKHSKVPRQDLKAISELYKGLIKHIDELMSDDPNWVSRKNYDIDKI</sequence>
<dbReference type="EMBL" id="RQHW01000011">
    <property type="protein sequence ID" value="TGN20512.1"/>
    <property type="molecule type" value="Genomic_DNA"/>
</dbReference>
<gene>
    <name evidence="1" type="ORF">EHS15_03315</name>
</gene>
<proteinExistence type="predicted"/>
<evidence type="ECO:0000313" key="1">
    <source>
        <dbReference type="EMBL" id="TGN20512.1"/>
    </source>
</evidence>
<accession>A0A4R9M306</accession>
<reference evidence="1" key="1">
    <citation type="journal article" date="2019" name="PLoS Negl. Trop. Dis.">
        <title>Revisiting the worldwide diversity of Leptospira species in the environment.</title>
        <authorList>
            <person name="Vincent A.T."/>
            <person name="Schiettekatte O."/>
            <person name="Bourhy P."/>
            <person name="Veyrier F.J."/>
            <person name="Picardeau M."/>
        </authorList>
    </citation>
    <scope>NUCLEOTIDE SEQUENCE [LARGE SCALE GENOMIC DNA]</scope>
    <source>
        <strain evidence="1">201300427</strain>
    </source>
</reference>
<keyword evidence="2" id="KW-1185">Reference proteome</keyword>
<organism evidence="1 2">
    <name type="scientific">Leptospira idonii</name>
    <dbReference type="NCBI Taxonomy" id="1193500"/>
    <lineage>
        <taxon>Bacteria</taxon>
        <taxon>Pseudomonadati</taxon>
        <taxon>Spirochaetota</taxon>
        <taxon>Spirochaetia</taxon>
        <taxon>Leptospirales</taxon>
        <taxon>Leptospiraceae</taxon>
        <taxon>Leptospira</taxon>
    </lineage>
</organism>
<dbReference type="AlphaFoldDB" id="A0A4R9M306"/>
<dbReference type="Proteomes" id="UP000298058">
    <property type="component" value="Unassembled WGS sequence"/>
</dbReference>
<comment type="caution">
    <text evidence="1">The sequence shown here is derived from an EMBL/GenBank/DDBJ whole genome shotgun (WGS) entry which is preliminary data.</text>
</comment>
<protein>
    <submittedName>
        <fullName evidence="1">Uncharacterized protein</fullName>
    </submittedName>
</protein>
<name>A0A4R9M306_9LEPT</name>
<evidence type="ECO:0000313" key="2">
    <source>
        <dbReference type="Proteomes" id="UP000298058"/>
    </source>
</evidence>